<name>A0A2P2PQB6_RHIMU</name>
<sequence length="14" mass="1685">MVENVAWVELIRLL</sequence>
<protein>
    <submittedName>
        <fullName evidence="1">Uncharacterized protein</fullName>
    </submittedName>
</protein>
<accession>A0A2P2PQB6</accession>
<dbReference type="EMBL" id="GGEC01076456">
    <property type="protein sequence ID" value="MBX56940.1"/>
    <property type="molecule type" value="Transcribed_RNA"/>
</dbReference>
<evidence type="ECO:0000313" key="1">
    <source>
        <dbReference type="EMBL" id="MBX56940.1"/>
    </source>
</evidence>
<reference evidence="1" key="1">
    <citation type="submission" date="2018-02" db="EMBL/GenBank/DDBJ databases">
        <title>Rhizophora mucronata_Transcriptome.</title>
        <authorList>
            <person name="Meera S.P."/>
            <person name="Sreeshan A."/>
            <person name="Augustine A."/>
        </authorList>
    </citation>
    <scope>NUCLEOTIDE SEQUENCE</scope>
    <source>
        <tissue evidence="1">Leaf</tissue>
    </source>
</reference>
<organism evidence="1">
    <name type="scientific">Rhizophora mucronata</name>
    <name type="common">Asiatic mangrove</name>
    <dbReference type="NCBI Taxonomy" id="61149"/>
    <lineage>
        <taxon>Eukaryota</taxon>
        <taxon>Viridiplantae</taxon>
        <taxon>Streptophyta</taxon>
        <taxon>Embryophyta</taxon>
        <taxon>Tracheophyta</taxon>
        <taxon>Spermatophyta</taxon>
        <taxon>Magnoliopsida</taxon>
        <taxon>eudicotyledons</taxon>
        <taxon>Gunneridae</taxon>
        <taxon>Pentapetalae</taxon>
        <taxon>rosids</taxon>
        <taxon>fabids</taxon>
        <taxon>Malpighiales</taxon>
        <taxon>Rhizophoraceae</taxon>
        <taxon>Rhizophora</taxon>
    </lineage>
</organism>
<proteinExistence type="predicted"/>